<dbReference type="InterPro" id="IPR036010">
    <property type="entry name" value="2Fe-2S_ferredoxin-like_sf"/>
</dbReference>
<evidence type="ECO:0000259" key="2">
    <source>
        <dbReference type="PROSITE" id="PS51085"/>
    </source>
</evidence>
<dbReference type="Gene3D" id="3.40.50.80">
    <property type="entry name" value="Nucleotide-binding domain of ferredoxin-NADP reductase (FNR) module"/>
    <property type="match status" value="1"/>
</dbReference>
<evidence type="ECO:0000313" key="4">
    <source>
        <dbReference type="EMBL" id="SEB18058.1"/>
    </source>
</evidence>
<dbReference type="InterPro" id="IPR001041">
    <property type="entry name" value="2Fe-2S_ferredoxin-type"/>
</dbReference>
<evidence type="ECO:0000313" key="5">
    <source>
        <dbReference type="Proteomes" id="UP000242469"/>
    </source>
</evidence>
<dbReference type="STRING" id="1122198.SAMN02745729_1322"/>
<sequence>MSHAVTVDPAGKTFDVHAGDSILDAGLKAGVVLKHSCRDGQCGECRTELKSGQVEYPEGLELSETDRAGTTVLACQARPLSDLVLHSPEVTSFEGVTVQKVAARVMGKEPLADDVVKLTCKLAPGTVFNYVPGQYVDLTIKNIVTRSYSMATAEAVDGCIELHVRLVPGGQATPMIFEEVQLKNVVTIEGPFGTFYLRDSDAPAIFLASGTGFAPIKALMEQLIASGSGRRVHLYWGGRAAQDLYMDHLCRQWQAELDWFEYTPVLSDDISGWSGRTGFVHAAVIEDYSDLSSYQVYACGAPVVIDSARRDFTAQCGLQESNFFADAFV</sequence>
<dbReference type="SUPFAM" id="SSF54292">
    <property type="entry name" value="2Fe-2S ferredoxin-like"/>
    <property type="match status" value="1"/>
</dbReference>
<dbReference type="InterPro" id="IPR050415">
    <property type="entry name" value="MRET"/>
</dbReference>
<dbReference type="AlphaFoldDB" id="A0A1H4HAG6"/>
<dbReference type="PROSITE" id="PS51384">
    <property type="entry name" value="FAD_FR"/>
    <property type="match status" value="1"/>
</dbReference>
<dbReference type="PRINTS" id="PR00410">
    <property type="entry name" value="PHEHYDRXLASE"/>
</dbReference>
<dbReference type="Proteomes" id="UP000242469">
    <property type="component" value="Unassembled WGS sequence"/>
</dbReference>
<dbReference type="Pfam" id="PF00111">
    <property type="entry name" value="Fer2"/>
    <property type="match status" value="1"/>
</dbReference>
<dbReference type="CDD" id="cd00207">
    <property type="entry name" value="fer2"/>
    <property type="match status" value="1"/>
</dbReference>
<dbReference type="PRINTS" id="PR00371">
    <property type="entry name" value="FPNCR"/>
</dbReference>
<organism evidence="4 5">
    <name type="scientific">Marinobacterium iners DSM 11526</name>
    <dbReference type="NCBI Taxonomy" id="1122198"/>
    <lineage>
        <taxon>Bacteria</taxon>
        <taxon>Pseudomonadati</taxon>
        <taxon>Pseudomonadota</taxon>
        <taxon>Gammaproteobacteria</taxon>
        <taxon>Oceanospirillales</taxon>
        <taxon>Oceanospirillaceae</taxon>
        <taxon>Marinobacterium</taxon>
    </lineage>
</organism>
<feature type="domain" description="FAD-binding FR-type" evidence="3">
    <location>
        <begin position="98"/>
        <end position="198"/>
    </location>
</feature>
<dbReference type="Pfam" id="PF00175">
    <property type="entry name" value="NAD_binding_1"/>
    <property type="match status" value="1"/>
</dbReference>
<accession>A0A1H4HAG6</accession>
<reference evidence="5" key="1">
    <citation type="submission" date="2016-10" db="EMBL/GenBank/DDBJ databases">
        <authorList>
            <person name="Varghese N."/>
            <person name="Submissions S."/>
        </authorList>
    </citation>
    <scope>NUCLEOTIDE SEQUENCE [LARGE SCALE GENOMIC DNA]</scope>
    <source>
        <strain evidence="5">DSM 11526</strain>
    </source>
</reference>
<dbReference type="InterPro" id="IPR001433">
    <property type="entry name" value="OxRdtase_FAD/NAD-bd"/>
</dbReference>
<dbReference type="CDD" id="cd06189">
    <property type="entry name" value="flavin_oxioreductase"/>
    <property type="match status" value="1"/>
</dbReference>
<dbReference type="InterPro" id="IPR012675">
    <property type="entry name" value="Beta-grasp_dom_sf"/>
</dbReference>
<dbReference type="Pfam" id="PF00970">
    <property type="entry name" value="FAD_binding_6"/>
    <property type="match status" value="1"/>
</dbReference>
<dbReference type="InterPro" id="IPR017927">
    <property type="entry name" value="FAD-bd_FR_type"/>
</dbReference>
<comment type="cofactor">
    <cofactor evidence="1">
        <name>[2Fe-2S] cluster</name>
        <dbReference type="ChEBI" id="CHEBI:190135"/>
    </cofactor>
</comment>
<keyword evidence="5" id="KW-1185">Reference proteome</keyword>
<dbReference type="Gene3D" id="2.40.30.10">
    <property type="entry name" value="Translation factors"/>
    <property type="match status" value="1"/>
</dbReference>
<dbReference type="PROSITE" id="PS51085">
    <property type="entry name" value="2FE2S_FER_2"/>
    <property type="match status" value="1"/>
</dbReference>
<dbReference type="GO" id="GO:0016491">
    <property type="term" value="F:oxidoreductase activity"/>
    <property type="evidence" value="ECO:0007669"/>
    <property type="project" value="InterPro"/>
</dbReference>
<dbReference type="RefSeq" id="WP_091828200.1">
    <property type="nucleotide sequence ID" value="NZ_FNRJ01000032.1"/>
</dbReference>
<dbReference type="SUPFAM" id="SSF63380">
    <property type="entry name" value="Riboflavin synthase domain-like"/>
    <property type="match status" value="1"/>
</dbReference>
<dbReference type="SUPFAM" id="SSF52343">
    <property type="entry name" value="Ferredoxin reductase-like, C-terminal NADP-linked domain"/>
    <property type="match status" value="1"/>
</dbReference>
<name>A0A1H4HAG6_9GAMM</name>
<dbReference type="Gene3D" id="3.10.20.30">
    <property type="match status" value="1"/>
</dbReference>
<feature type="domain" description="2Fe-2S ferredoxin-type" evidence="2">
    <location>
        <begin position="3"/>
        <end position="91"/>
    </location>
</feature>
<dbReference type="PANTHER" id="PTHR47354">
    <property type="entry name" value="NADH OXIDOREDUCTASE HCR"/>
    <property type="match status" value="1"/>
</dbReference>
<dbReference type="PANTHER" id="PTHR47354:SF5">
    <property type="entry name" value="PROTEIN RFBI"/>
    <property type="match status" value="1"/>
</dbReference>
<gene>
    <name evidence="4" type="ORF">SAMN02745729_1322</name>
</gene>
<proteinExistence type="predicted"/>
<protein>
    <submittedName>
        <fullName evidence="4">CDP-4-dehydro-6-deoxyglucose reductase</fullName>
    </submittedName>
</protein>
<dbReference type="InterPro" id="IPR001709">
    <property type="entry name" value="Flavoprot_Pyr_Nucl_cyt_Rdtase"/>
</dbReference>
<dbReference type="GO" id="GO:0051536">
    <property type="term" value="F:iron-sulfur cluster binding"/>
    <property type="evidence" value="ECO:0007669"/>
    <property type="project" value="InterPro"/>
</dbReference>
<dbReference type="OrthoDB" id="9806195at2"/>
<dbReference type="InterPro" id="IPR017938">
    <property type="entry name" value="Riboflavin_synthase-like_b-brl"/>
</dbReference>
<dbReference type="EMBL" id="FNRJ01000032">
    <property type="protein sequence ID" value="SEB18058.1"/>
    <property type="molecule type" value="Genomic_DNA"/>
</dbReference>
<evidence type="ECO:0000256" key="1">
    <source>
        <dbReference type="ARBA" id="ARBA00034078"/>
    </source>
</evidence>
<dbReference type="InterPro" id="IPR039261">
    <property type="entry name" value="FNR_nucleotide-bd"/>
</dbReference>
<evidence type="ECO:0000259" key="3">
    <source>
        <dbReference type="PROSITE" id="PS51384"/>
    </source>
</evidence>
<dbReference type="InterPro" id="IPR008333">
    <property type="entry name" value="Cbr1-like_FAD-bd_dom"/>
</dbReference>